<keyword evidence="4" id="KW-1185">Reference proteome</keyword>
<proteinExistence type="predicted"/>
<comment type="caution">
    <text evidence="3">The sequence shown here is derived from an EMBL/GenBank/DDBJ whole genome shotgun (WGS) entry which is preliminary data.</text>
</comment>
<dbReference type="Proteomes" id="UP000265520">
    <property type="component" value="Unassembled WGS sequence"/>
</dbReference>
<feature type="region of interest" description="Disordered" evidence="2">
    <location>
        <begin position="61"/>
        <end position="93"/>
    </location>
</feature>
<feature type="non-terminal residue" evidence="3">
    <location>
        <position position="1"/>
    </location>
</feature>
<dbReference type="AlphaFoldDB" id="A0A392QZK9"/>
<organism evidence="3 4">
    <name type="scientific">Trifolium medium</name>
    <dbReference type="NCBI Taxonomy" id="97028"/>
    <lineage>
        <taxon>Eukaryota</taxon>
        <taxon>Viridiplantae</taxon>
        <taxon>Streptophyta</taxon>
        <taxon>Embryophyta</taxon>
        <taxon>Tracheophyta</taxon>
        <taxon>Spermatophyta</taxon>
        <taxon>Magnoliopsida</taxon>
        <taxon>eudicotyledons</taxon>
        <taxon>Gunneridae</taxon>
        <taxon>Pentapetalae</taxon>
        <taxon>rosids</taxon>
        <taxon>fabids</taxon>
        <taxon>Fabales</taxon>
        <taxon>Fabaceae</taxon>
        <taxon>Papilionoideae</taxon>
        <taxon>50 kb inversion clade</taxon>
        <taxon>NPAAA clade</taxon>
        <taxon>Hologalegina</taxon>
        <taxon>IRL clade</taxon>
        <taxon>Trifolieae</taxon>
        <taxon>Trifolium</taxon>
    </lineage>
</organism>
<evidence type="ECO:0000313" key="4">
    <source>
        <dbReference type="Proteomes" id="UP000265520"/>
    </source>
</evidence>
<reference evidence="3 4" key="1">
    <citation type="journal article" date="2018" name="Front. Plant Sci.">
        <title>Red Clover (Trifolium pratense) and Zigzag Clover (T. medium) - A Picture of Genomic Similarities and Differences.</title>
        <authorList>
            <person name="Dluhosova J."/>
            <person name="Istvanek J."/>
            <person name="Nedelnik J."/>
            <person name="Repkova J."/>
        </authorList>
    </citation>
    <scope>NUCLEOTIDE SEQUENCE [LARGE SCALE GENOMIC DNA]</scope>
    <source>
        <strain evidence="4">cv. 10/8</strain>
        <tissue evidence="3">Leaf</tissue>
    </source>
</reference>
<evidence type="ECO:0000256" key="1">
    <source>
        <dbReference type="SAM" id="Coils"/>
    </source>
</evidence>
<name>A0A392QZK9_9FABA</name>
<feature type="coiled-coil region" evidence="1">
    <location>
        <begin position="110"/>
        <end position="137"/>
    </location>
</feature>
<keyword evidence="1" id="KW-0175">Coiled coil</keyword>
<protein>
    <submittedName>
        <fullName evidence="3">Uncharacterized protein</fullName>
    </submittedName>
</protein>
<sequence length="163" mass="18885">VVNALNDIEKAYRKDVKKKARENIQKMAESIERAGMKRLTLFSHEDMEQERLKRIEEKRLQEEEKKKQEEEEAQQENIAAHSSDLMDAETSEQVNLDKGKAIVSNSDPLVLKLQEELAAQKAEQELLKEEVKNLTESQHHVIKMQEDMNSKLDAILAFMSKKP</sequence>
<evidence type="ECO:0000313" key="3">
    <source>
        <dbReference type="EMBL" id="MCI29010.1"/>
    </source>
</evidence>
<dbReference type="EMBL" id="LXQA010169666">
    <property type="protein sequence ID" value="MCI29010.1"/>
    <property type="molecule type" value="Genomic_DNA"/>
</dbReference>
<evidence type="ECO:0000256" key="2">
    <source>
        <dbReference type="SAM" id="MobiDB-lite"/>
    </source>
</evidence>
<accession>A0A392QZK9</accession>